<dbReference type="PANTHER" id="PTHR43841:SF3">
    <property type="entry name" value="(3R)-HYDROXYACYL-ACP DEHYDRATASE SUBUNIT HADB"/>
    <property type="match status" value="1"/>
</dbReference>
<feature type="domain" description="MaoC-like" evidence="1">
    <location>
        <begin position="8"/>
        <end position="109"/>
    </location>
</feature>
<reference evidence="3" key="1">
    <citation type="journal article" date="2019" name="Int. J. Syst. Evol. Microbiol.">
        <title>The Global Catalogue of Microorganisms (GCM) 10K type strain sequencing project: providing services to taxonomists for standard genome sequencing and annotation.</title>
        <authorList>
            <consortium name="The Broad Institute Genomics Platform"/>
            <consortium name="The Broad Institute Genome Sequencing Center for Infectious Disease"/>
            <person name="Wu L."/>
            <person name="Ma J."/>
        </authorList>
    </citation>
    <scope>NUCLEOTIDE SEQUENCE [LARGE SCALE GENOMIC DNA]</scope>
    <source>
        <strain evidence="3">IBRC-M 10703</strain>
    </source>
</reference>
<accession>A0ABV8GVY8</accession>
<dbReference type="InterPro" id="IPR029069">
    <property type="entry name" value="HotDog_dom_sf"/>
</dbReference>
<dbReference type="InterPro" id="IPR002539">
    <property type="entry name" value="MaoC-like_dom"/>
</dbReference>
<protein>
    <submittedName>
        <fullName evidence="2">MaoC/PaaZ C-terminal domain-containing protein</fullName>
    </submittedName>
</protein>
<evidence type="ECO:0000313" key="2">
    <source>
        <dbReference type="EMBL" id="MFC4024080.1"/>
    </source>
</evidence>
<dbReference type="RefSeq" id="WP_379496569.1">
    <property type="nucleotide sequence ID" value="NZ_JBHSAO010000006.1"/>
</dbReference>
<keyword evidence="3" id="KW-1185">Reference proteome</keyword>
<evidence type="ECO:0000313" key="3">
    <source>
        <dbReference type="Proteomes" id="UP001595772"/>
    </source>
</evidence>
<comment type="caution">
    <text evidence="2">The sequence shown here is derived from an EMBL/GenBank/DDBJ whole genome shotgun (WGS) entry which is preliminary data.</text>
</comment>
<gene>
    <name evidence="2" type="ORF">ACFOUV_09760</name>
</gene>
<dbReference type="SUPFAM" id="SSF54637">
    <property type="entry name" value="Thioesterase/thiol ester dehydrase-isomerase"/>
    <property type="match status" value="1"/>
</dbReference>
<proteinExistence type="predicted"/>
<dbReference type="Gene3D" id="3.10.129.10">
    <property type="entry name" value="Hotdog Thioesterase"/>
    <property type="match status" value="1"/>
</dbReference>
<organism evidence="2 3">
    <name type="scientific">Oceanobacillus longus</name>
    <dbReference type="NCBI Taxonomy" id="930120"/>
    <lineage>
        <taxon>Bacteria</taxon>
        <taxon>Bacillati</taxon>
        <taxon>Bacillota</taxon>
        <taxon>Bacilli</taxon>
        <taxon>Bacillales</taxon>
        <taxon>Bacillaceae</taxon>
        <taxon>Oceanobacillus</taxon>
    </lineage>
</organism>
<dbReference type="Proteomes" id="UP001595772">
    <property type="component" value="Unassembled WGS sequence"/>
</dbReference>
<dbReference type="Pfam" id="PF01575">
    <property type="entry name" value="MaoC_dehydratas"/>
    <property type="match status" value="1"/>
</dbReference>
<name>A0ABV8GVY8_9BACI</name>
<sequence length="133" mass="14617">MYFNDVRIGESFPILKKTEITRVQLVKYAGASGDFNPLHTVEEIGEESGTGVIAHGMLIMGFVAEGLTKWIPRKHITKFQVRFKKMTFPGESIHVTGKVLEKSEGNKIIGEVLASNADGEVKLAGIFEAILPD</sequence>
<evidence type="ECO:0000259" key="1">
    <source>
        <dbReference type="Pfam" id="PF01575"/>
    </source>
</evidence>
<dbReference type="PANTHER" id="PTHR43841">
    <property type="entry name" value="3-HYDROXYACYL-THIOESTER DEHYDRATASE HTDX-RELATED"/>
    <property type="match status" value="1"/>
</dbReference>
<dbReference type="EMBL" id="JBHSAO010000006">
    <property type="protein sequence ID" value="MFC4024080.1"/>
    <property type="molecule type" value="Genomic_DNA"/>
</dbReference>